<reference evidence="4" key="1">
    <citation type="submission" date="2018-05" db="EMBL/GenBank/DDBJ databases">
        <authorList>
            <person name="Li Y."/>
        </authorList>
    </citation>
    <scope>NUCLEOTIDE SEQUENCE [LARGE SCALE GENOMIC DNA]</scope>
    <source>
        <strain evidence="4">3d-2-2</strain>
    </source>
</reference>
<evidence type="ECO:0000256" key="1">
    <source>
        <dbReference type="SAM" id="Coils"/>
    </source>
</evidence>
<keyword evidence="4" id="KW-1185">Reference proteome</keyword>
<feature type="compositionally biased region" description="Basic and acidic residues" evidence="2">
    <location>
        <begin position="109"/>
        <end position="123"/>
    </location>
</feature>
<evidence type="ECO:0000313" key="4">
    <source>
        <dbReference type="Proteomes" id="UP000245212"/>
    </source>
</evidence>
<keyword evidence="1" id="KW-0175">Coiled coil</keyword>
<dbReference type="Proteomes" id="UP000245212">
    <property type="component" value="Unassembled WGS sequence"/>
</dbReference>
<evidence type="ECO:0000313" key="3">
    <source>
        <dbReference type="EMBL" id="PWF25398.1"/>
    </source>
</evidence>
<protein>
    <submittedName>
        <fullName evidence="3">Uncharacterized protein</fullName>
    </submittedName>
</protein>
<dbReference type="AlphaFoldDB" id="A0A2V1K586"/>
<sequence length="229" mass="23762">MAEALQRLEQDALDARKELARARLEEIKREIARLKALLMMSDGASVKGILRQLKQLASQIQGLAAVLGSSGADGGSSGQASVGTASPAVTEGAQAETASLSAVSGLEEASGHDVPSKEADASRSPDNASLTGSAVIDVRGQAASAERQQEARQKREDARSMQETIQALKSLLEAIKKKLQETAKQDRQTAQDVTSVENRIQAAEQAFQSMAGSSLEAGIGLAAAAAPLA</sequence>
<comment type="caution">
    <text evidence="3">The sequence shown here is derived from an EMBL/GenBank/DDBJ whole genome shotgun (WGS) entry which is preliminary data.</text>
</comment>
<accession>A0A2V1K586</accession>
<feature type="coiled-coil region" evidence="1">
    <location>
        <begin position="5"/>
        <end position="37"/>
    </location>
</feature>
<feature type="region of interest" description="Disordered" evidence="2">
    <location>
        <begin position="69"/>
        <end position="161"/>
    </location>
</feature>
<name>A0A2V1K586_9BURK</name>
<dbReference type="EMBL" id="QETA01000001">
    <property type="protein sequence ID" value="PWF25398.1"/>
    <property type="molecule type" value="Genomic_DNA"/>
</dbReference>
<proteinExistence type="predicted"/>
<evidence type="ECO:0000256" key="2">
    <source>
        <dbReference type="SAM" id="MobiDB-lite"/>
    </source>
</evidence>
<feature type="compositionally biased region" description="Basic and acidic residues" evidence="2">
    <location>
        <begin position="147"/>
        <end position="160"/>
    </location>
</feature>
<organism evidence="3 4">
    <name type="scientific">Corticimicrobacter populi</name>
    <dbReference type="NCBI Taxonomy" id="2175229"/>
    <lineage>
        <taxon>Bacteria</taxon>
        <taxon>Pseudomonadati</taxon>
        <taxon>Pseudomonadota</taxon>
        <taxon>Betaproteobacteria</taxon>
        <taxon>Burkholderiales</taxon>
        <taxon>Alcaligenaceae</taxon>
        <taxon>Corticimicrobacter</taxon>
    </lineage>
</organism>
<gene>
    <name evidence="3" type="ORF">DD235_04480</name>
</gene>